<dbReference type="SMART" id="SM00862">
    <property type="entry name" value="Trans_reg_C"/>
    <property type="match status" value="1"/>
</dbReference>
<dbReference type="Pfam" id="PF00072">
    <property type="entry name" value="Response_reg"/>
    <property type="match status" value="1"/>
</dbReference>
<evidence type="ECO:0000256" key="7">
    <source>
        <dbReference type="PROSITE-ProRule" id="PRU01091"/>
    </source>
</evidence>
<dbReference type="InterPro" id="IPR011006">
    <property type="entry name" value="CheY-like_superfamily"/>
</dbReference>
<evidence type="ECO:0000256" key="4">
    <source>
        <dbReference type="ARBA" id="ARBA00023125"/>
    </source>
</evidence>
<dbReference type="RefSeq" id="WP_011371883.1">
    <property type="nucleotide sequence ID" value="NC_007575.1"/>
</dbReference>
<keyword evidence="1 6" id="KW-0597">Phosphoprotein</keyword>
<evidence type="ECO:0000313" key="11">
    <source>
        <dbReference type="Proteomes" id="UP000002714"/>
    </source>
</evidence>
<dbReference type="PANTHER" id="PTHR48111">
    <property type="entry name" value="REGULATOR OF RPOS"/>
    <property type="match status" value="1"/>
</dbReference>
<dbReference type="PANTHER" id="PTHR48111:SF1">
    <property type="entry name" value="TWO-COMPONENT RESPONSE REGULATOR ORR33"/>
    <property type="match status" value="1"/>
</dbReference>
<dbReference type="InterPro" id="IPR036388">
    <property type="entry name" value="WH-like_DNA-bd_sf"/>
</dbReference>
<dbReference type="Proteomes" id="UP000002714">
    <property type="component" value="Chromosome"/>
</dbReference>
<accession>Q30U03</accession>
<dbReference type="OrthoDB" id="5346613at2"/>
<dbReference type="SMART" id="SM00448">
    <property type="entry name" value="REC"/>
    <property type="match status" value="1"/>
</dbReference>
<dbReference type="GO" id="GO:0006355">
    <property type="term" value="P:regulation of DNA-templated transcription"/>
    <property type="evidence" value="ECO:0007669"/>
    <property type="project" value="InterPro"/>
</dbReference>
<feature type="domain" description="Response regulatory" evidence="8">
    <location>
        <begin position="9"/>
        <end position="123"/>
    </location>
</feature>
<evidence type="ECO:0000259" key="8">
    <source>
        <dbReference type="PROSITE" id="PS50110"/>
    </source>
</evidence>
<dbReference type="HOGENOM" id="CLU_000445_30_3_7"/>
<feature type="domain" description="OmpR/PhoB-type" evidence="9">
    <location>
        <begin position="131"/>
        <end position="225"/>
    </location>
</feature>
<dbReference type="GO" id="GO:0032993">
    <property type="term" value="C:protein-DNA complex"/>
    <property type="evidence" value="ECO:0007669"/>
    <property type="project" value="TreeGrafter"/>
</dbReference>
<dbReference type="GO" id="GO:0005829">
    <property type="term" value="C:cytosol"/>
    <property type="evidence" value="ECO:0007669"/>
    <property type="project" value="TreeGrafter"/>
</dbReference>
<evidence type="ECO:0000259" key="9">
    <source>
        <dbReference type="PROSITE" id="PS51755"/>
    </source>
</evidence>
<evidence type="ECO:0000256" key="1">
    <source>
        <dbReference type="ARBA" id="ARBA00022553"/>
    </source>
</evidence>
<dbReference type="InterPro" id="IPR001789">
    <property type="entry name" value="Sig_transdc_resp-reg_receiver"/>
</dbReference>
<protein>
    <submittedName>
        <fullName evidence="10">Two component transcriptional regulator, winged helix family</fullName>
    </submittedName>
</protein>
<keyword evidence="4 7" id="KW-0238">DNA-binding</keyword>
<dbReference type="GO" id="GO:0000976">
    <property type="term" value="F:transcription cis-regulatory region binding"/>
    <property type="evidence" value="ECO:0007669"/>
    <property type="project" value="TreeGrafter"/>
</dbReference>
<keyword evidence="5" id="KW-0804">Transcription</keyword>
<gene>
    <name evidence="10" type="ordered locus">Suden_0247</name>
</gene>
<name>Q30U03_SULDN</name>
<dbReference type="PROSITE" id="PS50110">
    <property type="entry name" value="RESPONSE_REGULATORY"/>
    <property type="match status" value="1"/>
</dbReference>
<dbReference type="PROSITE" id="PS51755">
    <property type="entry name" value="OMPR_PHOB"/>
    <property type="match status" value="1"/>
</dbReference>
<dbReference type="KEGG" id="tdn:Suden_0247"/>
<evidence type="ECO:0000256" key="3">
    <source>
        <dbReference type="ARBA" id="ARBA00023015"/>
    </source>
</evidence>
<dbReference type="AlphaFoldDB" id="Q30U03"/>
<sequence length="226" mass="26577">MLETLKDKSILFLEDNLEFAQNTIVLLNIFIKTIYHVVTISQAKAILKSRHVDIIICDIKLKNENGLDFIKEIRSSDLLTPIMIISGHKDESFLFRAIPLYLSAYLLKPIKYEELIEALQICSEKIIINSKEKINLKDGWCFDTKLCILKKDEEEYALNKKEAQFMKLIAYNSERLITKEMLHESVWEFEDMSDSAVTNFMLRIRRRFGKNFIYTIPDLGFRFNIH</sequence>
<dbReference type="SUPFAM" id="SSF52172">
    <property type="entry name" value="CheY-like"/>
    <property type="match status" value="1"/>
</dbReference>
<keyword evidence="11" id="KW-1185">Reference proteome</keyword>
<feature type="modified residue" description="4-aspartylphosphate" evidence="6">
    <location>
        <position position="58"/>
    </location>
</feature>
<keyword evidence="3" id="KW-0805">Transcription regulation</keyword>
<dbReference type="Gene3D" id="3.40.50.2300">
    <property type="match status" value="1"/>
</dbReference>
<keyword evidence="2" id="KW-0902">Two-component regulatory system</keyword>
<evidence type="ECO:0000256" key="2">
    <source>
        <dbReference type="ARBA" id="ARBA00023012"/>
    </source>
</evidence>
<dbReference type="InterPro" id="IPR016032">
    <property type="entry name" value="Sig_transdc_resp-reg_C-effctor"/>
</dbReference>
<proteinExistence type="predicted"/>
<evidence type="ECO:0000256" key="5">
    <source>
        <dbReference type="ARBA" id="ARBA00023163"/>
    </source>
</evidence>
<feature type="DNA-binding region" description="OmpR/PhoB-type" evidence="7">
    <location>
        <begin position="131"/>
        <end position="225"/>
    </location>
</feature>
<organism evidence="10 11">
    <name type="scientific">Sulfurimonas denitrificans (strain ATCC 33889 / DSM 1251)</name>
    <name type="common">Thiomicrospira denitrificans (strain ATCC 33889 / DSM 1251)</name>
    <dbReference type="NCBI Taxonomy" id="326298"/>
    <lineage>
        <taxon>Bacteria</taxon>
        <taxon>Pseudomonadati</taxon>
        <taxon>Campylobacterota</taxon>
        <taxon>Epsilonproteobacteria</taxon>
        <taxon>Campylobacterales</taxon>
        <taxon>Sulfurimonadaceae</taxon>
        <taxon>Sulfurimonas</taxon>
    </lineage>
</organism>
<dbReference type="GO" id="GO:0000156">
    <property type="term" value="F:phosphorelay response regulator activity"/>
    <property type="evidence" value="ECO:0007669"/>
    <property type="project" value="TreeGrafter"/>
</dbReference>
<evidence type="ECO:0000313" key="10">
    <source>
        <dbReference type="EMBL" id="ABB43528.1"/>
    </source>
</evidence>
<dbReference type="STRING" id="326298.Suden_0247"/>
<reference evidence="10 11" key="1">
    <citation type="journal article" date="2008" name="Appl. Environ. Microbiol.">
        <title>Genome of the epsilonproteobacterial chemolithoautotroph Sulfurimonas denitrificans.</title>
        <authorList>
            <person name="Sievert S.M."/>
            <person name="Scott K.M."/>
            <person name="Klotz M.G."/>
            <person name="Chain P.S.G."/>
            <person name="Hauser L.J."/>
            <person name="Hemp J."/>
            <person name="Huegler M."/>
            <person name="Land M."/>
            <person name="Lapidus A."/>
            <person name="Larimer F.W."/>
            <person name="Lucas S."/>
            <person name="Malfatti S.A."/>
            <person name="Meyer F."/>
            <person name="Paulsen I.T."/>
            <person name="Ren Q."/>
            <person name="Simon J."/>
            <person name="Bailey K."/>
            <person name="Diaz E."/>
            <person name="Fitzpatrick K.A."/>
            <person name="Glover B."/>
            <person name="Gwatney N."/>
            <person name="Korajkic A."/>
            <person name="Long A."/>
            <person name="Mobberley J.M."/>
            <person name="Pantry S.N."/>
            <person name="Pazder G."/>
            <person name="Peterson S."/>
            <person name="Quintanilla J.D."/>
            <person name="Sprinkle R."/>
            <person name="Stephens J."/>
            <person name="Thomas P."/>
            <person name="Vaughn R."/>
            <person name="Weber M.J."/>
            <person name="Wooten L.L."/>
        </authorList>
    </citation>
    <scope>NUCLEOTIDE SEQUENCE [LARGE SCALE GENOMIC DNA]</scope>
    <source>
        <strain evidence="11">ATCC 33889 / DSM 1251</strain>
    </source>
</reference>
<dbReference type="Pfam" id="PF00486">
    <property type="entry name" value="Trans_reg_C"/>
    <property type="match status" value="1"/>
</dbReference>
<dbReference type="eggNOG" id="COG0745">
    <property type="taxonomic scope" value="Bacteria"/>
</dbReference>
<dbReference type="Gene3D" id="1.10.10.10">
    <property type="entry name" value="Winged helix-like DNA-binding domain superfamily/Winged helix DNA-binding domain"/>
    <property type="match status" value="1"/>
</dbReference>
<dbReference type="InterPro" id="IPR039420">
    <property type="entry name" value="WalR-like"/>
</dbReference>
<dbReference type="SUPFAM" id="SSF46894">
    <property type="entry name" value="C-terminal effector domain of the bipartite response regulators"/>
    <property type="match status" value="1"/>
</dbReference>
<dbReference type="InterPro" id="IPR001867">
    <property type="entry name" value="OmpR/PhoB-type_DNA-bd"/>
</dbReference>
<evidence type="ECO:0000256" key="6">
    <source>
        <dbReference type="PROSITE-ProRule" id="PRU00169"/>
    </source>
</evidence>
<dbReference type="EMBL" id="CP000153">
    <property type="protein sequence ID" value="ABB43528.1"/>
    <property type="molecule type" value="Genomic_DNA"/>
</dbReference>